<name>B2A1B7_NATTJ</name>
<gene>
    <name evidence="3" type="ordered locus">Nther_2492</name>
</gene>
<feature type="compositionally biased region" description="Basic and acidic residues" evidence="1">
    <location>
        <begin position="57"/>
        <end position="74"/>
    </location>
</feature>
<keyword evidence="2" id="KW-0472">Membrane</keyword>
<evidence type="ECO:0000313" key="4">
    <source>
        <dbReference type="Proteomes" id="UP000001683"/>
    </source>
</evidence>
<evidence type="ECO:0000256" key="2">
    <source>
        <dbReference type="SAM" id="Phobius"/>
    </source>
</evidence>
<reference evidence="3 4" key="2">
    <citation type="journal article" date="2011" name="J. Bacteriol.">
        <title>Complete genome sequence of the anaerobic, halophilic alkalithermophile Natranaerobius thermophilus JW/NM-WN-LF.</title>
        <authorList>
            <person name="Zhao B."/>
            <person name="Mesbah N.M."/>
            <person name="Dalin E."/>
            <person name="Goodwin L."/>
            <person name="Nolan M."/>
            <person name="Pitluck S."/>
            <person name="Chertkov O."/>
            <person name="Brettin T.S."/>
            <person name="Han J."/>
            <person name="Larimer F.W."/>
            <person name="Land M.L."/>
            <person name="Hauser L."/>
            <person name="Kyrpides N."/>
            <person name="Wiegel J."/>
        </authorList>
    </citation>
    <scope>NUCLEOTIDE SEQUENCE [LARGE SCALE GENOMIC DNA]</scope>
    <source>
        <strain evidence="4">ATCC BAA-1301 / DSM 18059 / JW/NM-WN-LF</strain>
    </source>
</reference>
<dbReference type="EMBL" id="CP001034">
    <property type="protein sequence ID" value="ACB86055.1"/>
    <property type="molecule type" value="Genomic_DNA"/>
</dbReference>
<evidence type="ECO:0000313" key="3">
    <source>
        <dbReference type="EMBL" id="ACB86055.1"/>
    </source>
</evidence>
<evidence type="ECO:0000256" key="1">
    <source>
        <dbReference type="SAM" id="MobiDB-lite"/>
    </source>
</evidence>
<dbReference type="KEGG" id="nth:Nther_2492"/>
<feature type="compositionally biased region" description="Acidic residues" evidence="1">
    <location>
        <begin position="75"/>
        <end position="85"/>
    </location>
</feature>
<protein>
    <submittedName>
        <fullName evidence="3">Uncharacterized protein</fullName>
    </submittedName>
</protein>
<proteinExistence type="predicted"/>
<sequence length="264" mass="30694">MILRLKNVVFKNFMQERKSKPIKIITTAMLITMISLAFLIGCGPSEPEVGEDELIEKEVKEDEVADDTEKKDQESGEVEGEENDQENDKKETDKQESNNLTYENTDYDFRLEFPEKWEGRFEVAENYDDQDISKGEAEIVIYHSPDVGEDFQVEPDWMFRIIVFSSEEEYQEAKDSTEGAYPLPRLYPKNAEESAEQEQNDSEGQDDKGSNGEKVFAYRERTDVPDYGLTGKEQKEFQVELHDQFEQLRDVIYDQGGLEEIFKK</sequence>
<keyword evidence="4" id="KW-1185">Reference proteome</keyword>
<organism evidence="3 4">
    <name type="scientific">Natranaerobius thermophilus (strain ATCC BAA-1301 / DSM 18059 / JW/NM-WN-LF)</name>
    <dbReference type="NCBI Taxonomy" id="457570"/>
    <lineage>
        <taxon>Bacteria</taxon>
        <taxon>Bacillati</taxon>
        <taxon>Bacillota</taxon>
        <taxon>Clostridia</taxon>
        <taxon>Natranaerobiales</taxon>
        <taxon>Natranaerobiaceae</taxon>
        <taxon>Natranaerobius</taxon>
    </lineage>
</organism>
<feature type="compositionally biased region" description="Basic and acidic residues" evidence="1">
    <location>
        <begin position="86"/>
        <end position="96"/>
    </location>
</feature>
<feature type="transmembrane region" description="Helical" evidence="2">
    <location>
        <begin position="21"/>
        <end position="40"/>
    </location>
</feature>
<dbReference type="Proteomes" id="UP000001683">
    <property type="component" value="Chromosome"/>
</dbReference>
<reference evidence="3 4" key="1">
    <citation type="submission" date="2008-04" db="EMBL/GenBank/DDBJ databases">
        <title>Complete sequence of chromosome of Natranaerobius thermophilus JW/NM-WN-LF.</title>
        <authorList>
            <consortium name="US DOE Joint Genome Institute"/>
            <person name="Copeland A."/>
            <person name="Lucas S."/>
            <person name="Lapidus A."/>
            <person name="Glavina del Rio T."/>
            <person name="Dalin E."/>
            <person name="Tice H."/>
            <person name="Bruce D."/>
            <person name="Goodwin L."/>
            <person name="Pitluck S."/>
            <person name="Chertkov O."/>
            <person name="Brettin T."/>
            <person name="Detter J.C."/>
            <person name="Han C."/>
            <person name="Kuske C.R."/>
            <person name="Schmutz J."/>
            <person name="Larimer F."/>
            <person name="Land M."/>
            <person name="Hauser L."/>
            <person name="Kyrpides N."/>
            <person name="Lykidis A."/>
            <person name="Mesbah N.M."/>
            <person name="Wiegel J."/>
        </authorList>
    </citation>
    <scope>NUCLEOTIDE SEQUENCE [LARGE SCALE GENOMIC DNA]</scope>
    <source>
        <strain evidence="4">ATCC BAA-1301 / DSM 18059 / JW/NM-WN-LF</strain>
    </source>
</reference>
<dbReference type="HOGENOM" id="CLU_1053053_0_0_9"/>
<feature type="region of interest" description="Disordered" evidence="1">
    <location>
        <begin position="57"/>
        <end position="105"/>
    </location>
</feature>
<accession>B2A1B7</accession>
<dbReference type="InParanoid" id="B2A1B7"/>
<keyword evidence="2" id="KW-0812">Transmembrane</keyword>
<feature type="compositionally biased region" description="Acidic residues" evidence="1">
    <location>
        <begin position="193"/>
        <end position="204"/>
    </location>
</feature>
<keyword evidence="2" id="KW-1133">Transmembrane helix</keyword>
<feature type="region of interest" description="Disordered" evidence="1">
    <location>
        <begin position="168"/>
        <end position="219"/>
    </location>
</feature>
<feature type="compositionally biased region" description="Basic and acidic residues" evidence="1">
    <location>
        <begin position="205"/>
        <end position="219"/>
    </location>
</feature>
<dbReference type="AlphaFoldDB" id="B2A1B7"/>
<dbReference type="STRING" id="457570.Nther_2492"/>